<dbReference type="PANTHER" id="PTHR43101">
    <property type="entry name" value="BETA-FRUCTOSIDASE"/>
    <property type="match status" value="1"/>
</dbReference>
<dbReference type="GO" id="GO:0005737">
    <property type="term" value="C:cytoplasm"/>
    <property type="evidence" value="ECO:0007669"/>
    <property type="project" value="UniProtKB-SubCell"/>
</dbReference>
<keyword evidence="6 8" id="KW-0326">Glycosidase</keyword>
<dbReference type="InterPro" id="IPR013148">
    <property type="entry name" value="Glyco_hydro_32_N"/>
</dbReference>
<dbReference type="InterPro" id="IPR023296">
    <property type="entry name" value="Glyco_hydro_beta-prop_sf"/>
</dbReference>
<dbReference type="InterPro" id="IPR006232">
    <property type="entry name" value="Suc6P_hydrolase"/>
</dbReference>
<evidence type="ECO:0000256" key="4">
    <source>
        <dbReference type="ARBA" id="ARBA00019623"/>
    </source>
</evidence>
<evidence type="ECO:0000256" key="8">
    <source>
        <dbReference type="RuleBase" id="RU362110"/>
    </source>
</evidence>
<reference evidence="12" key="1">
    <citation type="journal article" date="2021" name="PeerJ">
        <title>Extensive microbial diversity within the chicken gut microbiome revealed by metagenomics and culture.</title>
        <authorList>
            <person name="Gilroy R."/>
            <person name="Ravi A."/>
            <person name="Getino M."/>
            <person name="Pursley I."/>
            <person name="Horton D.L."/>
            <person name="Alikhan N.F."/>
            <person name="Baker D."/>
            <person name="Gharbi K."/>
            <person name="Hall N."/>
            <person name="Watson M."/>
            <person name="Adriaenssens E.M."/>
            <person name="Foster-Nyarko E."/>
            <person name="Jarju S."/>
            <person name="Secka A."/>
            <person name="Antonio M."/>
            <person name="Oren A."/>
            <person name="Chaudhuri R.R."/>
            <person name="La Ragione R."/>
            <person name="Hildebrand F."/>
            <person name="Pallen M.J."/>
        </authorList>
    </citation>
    <scope>NUCLEOTIDE SEQUENCE</scope>
    <source>
        <strain evidence="12">ChiBcec16_6824</strain>
    </source>
</reference>
<dbReference type="InterPro" id="IPR051214">
    <property type="entry name" value="GH32_Enzymes"/>
</dbReference>
<keyword evidence="5 8" id="KW-0378">Hydrolase</keyword>
<dbReference type="EMBL" id="DXDX01000200">
    <property type="protein sequence ID" value="HIY22426.1"/>
    <property type="molecule type" value="Genomic_DNA"/>
</dbReference>
<evidence type="ECO:0000256" key="3">
    <source>
        <dbReference type="ARBA" id="ARBA00012758"/>
    </source>
</evidence>
<comment type="similarity">
    <text evidence="2 8">Belongs to the glycosyl hydrolase 32 family.</text>
</comment>
<name>A0A9D2BYP1_9FIRM</name>
<keyword evidence="9" id="KW-0119">Carbohydrate metabolism</keyword>
<dbReference type="Gene3D" id="2.60.120.560">
    <property type="entry name" value="Exo-inulinase, domain 1"/>
    <property type="match status" value="1"/>
</dbReference>
<dbReference type="GO" id="GO:0005975">
    <property type="term" value="P:carbohydrate metabolic process"/>
    <property type="evidence" value="ECO:0007669"/>
    <property type="project" value="InterPro"/>
</dbReference>
<accession>A0A9D2BYP1</accession>
<dbReference type="SUPFAM" id="SSF75005">
    <property type="entry name" value="Arabinanase/levansucrase/invertase"/>
    <property type="match status" value="1"/>
</dbReference>
<sequence length="496" mass="56063">MISEALQRARDFEKTHIPLVAEELPKFHVTGGVGWINDPNGFALYQGEYHLFYQYYPYETKWGPMHWGHVKTKDFIHWERIPAALAPDCAFDKDGCFSGGAVEMPDGRHLLMYTGVRTECRENGETETVQTQCIAIGDGVNYEKYAGNPVIGSEAVPEGGSTTDFRDPHIWREDGRYYVVVGNRPADGSGAILLYQSEDAIHWEFVSQLDACRNEYGKMWECPDFFPLDGQHVLLVSPQDMQAIGREFHPGNANVCILGTYDRERHQLLREHIQAIDYGLDFYAPQTLETMDGRRVMIGWMQNWETSGHVPAGQRFMGQMTIPRELTIRNGRLCQNPVRELEGCRGAKAAHQNVLVTGETSLEGVWGRFLDLTVTVRPEEGAELYRWFQIDVARDGERKTSIRFTPADCLICVDRTQSGLSWDMLHVREFPVSAGAESGQLKLQLILDQYSLEIFVNDGEQAASNVIYTPLEAQDICFSCGGAARVDVEQYVLEVD</sequence>
<comment type="catalytic activity">
    <reaction evidence="8">
        <text>Hydrolysis of terminal non-reducing beta-D-fructofuranoside residues in beta-D-fructofuranosides.</text>
        <dbReference type="EC" id="3.2.1.26"/>
    </reaction>
</comment>
<evidence type="ECO:0000259" key="10">
    <source>
        <dbReference type="Pfam" id="PF00251"/>
    </source>
</evidence>
<reference evidence="12" key="2">
    <citation type="submission" date="2021-04" db="EMBL/GenBank/DDBJ databases">
        <authorList>
            <person name="Gilroy R."/>
        </authorList>
    </citation>
    <scope>NUCLEOTIDE SEQUENCE</scope>
    <source>
        <strain evidence="12">ChiBcec16_6824</strain>
    </source>
</reference>
<keyword evidence="9" id="KW-0963">Cytoplasm</keyword>
<dbReference type="PANTHER" id="PTHR43101:SF1">
    <property type="entry name" value="BETA-FRUCTOSIDASE"/>
    <property type="match status" value="1"/>
</dbReference>
<feature type="domain" description="Glycosyl hydrolase family 32 C-terminal" evidence="11">
    <location>
        <begin position="340"/>
        <end position="486"/>
    </location>
</feature>
<comment type="function">
    <text evidence="9">Enables the bacterium to metabolize sucrose as a sole carbon source.</text>
</comment>
<dbReference type="NCBIfam" id="TIGR01322">
    <property type="entry name" value="scrB_fam"/>
    <property type="match status" value="1"/>
</dbReference>
<dbReference type="Pfam" id="PF08244">
    <property type="entry name" value="Glyco_hydro_32C"/>
    <property type="match status" value="1"/>
</dbReference>
<dbReference type="SMART" id="SM00640">
    <property type="entry name" value="Glyco_32"/>
    <property type="match status" value="1"/>
</dbReference>
<evidence type="ECO:0000259" key="11">
    <source>
        <dbReference type="Pfam" id="PF08244"/>
    </source>
</evidence>
<dbReference type="CDD" id="cd08996">
    <property type="entry name" value="GH32_FFase"/>
    <property type="match status" value="1"/>
</dbReference>
<dbReference type="Proteomes" id="UP000823868">
    <property type="component" value="Unassembled WGS sequence"/>
</dbReference>
<evidence type="ECO:0000256" key="9">
    <source>
        <dbReference type="RuleBase" id="RU365015"/>
    </source>
</evidence>
<dbReference type="InterPro" id="IPR013189">
    <property type="entry name" value="Glyco_hydro_32_C"/>
</dbReference>
<gene>
    <name evidence="12" type="ORF">H9841_11080</name>
</gene>
<evidence type="ECO:0000313" key="13">
    <source>
        <dbReference type="Proteomes" id="UP000823868"/>
    </source>
</evidence>
<proteinExistence type="inferred from homology"/>
<comment type="caution">
    <text evidence="12">The sequence shown here is derived from an EMBL/GenBank/DDBJ whole genome shotgun (WGS) entry which is preliminary data.</text>
</comment>
<dbReference type="InterPro" id="IPR013320">
    <property type="entry name" value="ConA-like_dom_sf"/>
</dbReference>
<feature type="domain" description="Glycosyl hydrolase family 32 N-terminal" evidence="10">
    <location>
        <begin position="28"/>
        <end position="337"/>
    </location>
</feature>
<dbReference type="GO" id="GO:0004564">
    <property type="term" value="F:beta-fructofuranosidase activity"/>
    <property type="evidence" value="ECO:0007669"/>
    <property type="project" value="UniProtKB-EC"/>
</dbReference>
<evidence type="ECO:0000256" key="7">
    <source>
        <dbReference type="ARBA" id="ARBA00033367"/>
    </source>
</evidence>
<evidence type="ECO:0000256" key="1">
    <source>
        <dbReference type="ARBA" id="ARBA00004914"/>
    </source>
</evidence>
<protein>
    <recommendedName>
        <fullName evidence="4 8">Sucrose-6-phosphate hydrolase</fullName>
        <ecNumber evidence="3 8">3.2.1.26</ecNumber>
    </recommendedName>
    <alternativeName>
        <fullName evidence="7 9">Invertase</fullName>
    </alternativeName>
</protein>
<evidence type="ECO:0000256" key="5">
    <source>
        <dbReference type="ARBA" id="ARBA00022801"/>
    </source>
</evidence>
<dbReference type="AlphaFoldDB" id="A0A9D2BYP1"/>
<dbReference type="EC" id="3.2.1.26" evidence="3 8"/>
<dbReference type="InterPro" id="IPR001362">
    <property type="entry name" value="Glyco_hydro_32"/>
</dbReference>
<dbReference type="SUPFAM" id="SSF49899">
    <property type="entry name" value="Concanavalin A-like lectins/glucanases"/>
    <property type="match status" value="1"/>
</dbReference>
<comment type="subcellular location">
    <subcellularLocation>
        <location evidence="9">Cytoplasm</location>
    </subcellularLocation>
</comment>
<evidence type="ECO:0000313" key="12">
    <source>
        <dbReference type="EMBL" id="HIY22426.1"/>
    </source>
</evidence>
<evidence type="ECO:0000256" key="6">
    <source>
        <dbReference type="ARBA" id="ARBA00023295"/>
    </source>
</evidence>
<comment type="pathway">
    <text evidence="1 9">Glycan biosynthesis; sucrose metabolism.</text>
</comment>
<dbReference type="Gene3D" id="2.115.10.20">
    <property type="entry name" value="Glycosyl hydrolase domain, family 43"/>
    <property type="match status" value="1"/>
</dbReference>
<dbReference type="Pfam" id="PF00251">
    <property type="entry name" value="Glyco_hydro_32N"/>
    <property type="match status" value="1"/>
</dbReference>
<organism evidence="12 13">
    <name type="scientific">Candidatus Flavonifractor merdigallinarum</name>
    <dbReference type="NCBI Taxonomy" id="2838589"/>
    <lineage>
        <taxon>Bacteria</taxon>
        <taxon>Bacillati</taxon>
        <taxon>Bacillota</taxon>
        <taxon>Clostridia</taxon>
        <taxon>Eubacteriales</taxon>
        <taxon>Oscillospiraceae</taxon>
        <taxon>Flavonifractor</taxon>
    </lineage>
</organism>
<evidence type="ECO:0000256" key="2">
    <source>
        <dbReference type="ARBA" id="ARBA00009902"/>
    </source>
</evidence>